<comment type="pathway">
    <text evidence="5">Amino-acid biosynthesis; ergothioneine biosynthesis.</text>
</comment>
<feature type="domain" description="Sulfatase-modifying factor enzyme-like" evidence="6">
    <location>
        <begin position="204"/>
        <end position="339"/>
    </location>
</feature>
<dbReference type="PANTHER" id="PTHR43397:SF1">
    <property type="entry name" value="ERGOTHIONEINE BIOSYNTHESIS PROTEIN 1"/>
    <property type="match status" value="1"/>
</dbReference>
<dbReference type="InterPro" id="IPR034660">
    <property type="entry name" value="DinB/YfiT-like"/>
</dbReference>
<dbReference type="GO" id="GO:0052706">
    <property type="term" value="F:L-histidine N(alpha)-methyltransferase activity"/>
    <property type="evidence" value="ECO:0007669"/>
    <property type="project" value="UniProtKB-EC"/>
</dbReference>
<keyword evidence="2 9" id="KW-0808">Transferase</keyword>
<evidence type="ECO:0000259" key="8">
    <source>
        <dbReference type="Pfam" id="PF12867"/>
    </source>
</evidence>
<keyword evidence="4" id="KW-0408">Iron</keyword>
<dbReference type="InterPro" id="IPR029063">
    <property type="entry name" value="SAM-dependent_MTases_sf"/>
</dbReference>
<dbReference type="Proteomes" id="UP000251186">
    <property type="component" value="Unassembled WGS sequence"/>
</dbReference>
<dbReference type="InterPro" id="IPR016187">
    <property type="entry name" value="CTDL_fold"/>
</dbReference>
<dbReference type="InterPro" id="IPR017806">
    <property type="entry name" value="EgtB"/>
</dbReference>
<dbReference type="InterPro" id="IPR005532">
    <property type="entry name" value="SUMF_dom"/>
</dbReference>
<evidence type="ECO:0000256" key="1">
    <source>
        <dbReference type="ARBA" id="ARBA00022603"/>
    </source>
</evidence>
<dbReference type="InterPro" id="IPR024775">
    <property type="entry name" value="DinB-like"/>
</dbReference>
<dbReference type="InterPro" id="IPR019257">
    <property type="entry name" value="MeTrfase_dom"/>
</dbReference>
<dbReference type="GO" id="GO:0032259">
    <property type="term" value="P:methylation"/>
    <property type="evidence" value="ECO:0007669"/>
    <property type="project" value="UniProtKB-KW"/>
</dbReference>
<dbReference type="PANTHER" id="PTHR43397">
    <property type="entry name" value="ERGOTHIONEINE BIOSYNTHESIS PROTEIN 1"/>
    <property type="match status" value="1"/>
</dbReference>
<evidence type="ECO:0000259" key="7">
    <source>
        <dbReference type="Pfam" id="PF10017"/>
    </source>
</evidence>
<dbReference type="Gene3D" id="3.90.1580.10">
    <property type="entry name" value="paralog of FGE (formylglycine-generating enzyme)"/>
    <property type="match status" value="2"/>
</dbReference>
<evidence type="ECO:0000256" key="5">
    <source>
        <dbReference type="ARBA" id="ARBA00037882"/>
    </source>
</evidence>
<reference evidence="9 10" key="1">
    <citation type="submission" date="2018-06" db="EMBL/GenBank/DDBJ databases">
        <authorList>
            <consortium name="Pathogen Informatics"/>
            <person name="Doyle S."/>
        </authorList>
    </citation>
    <scope>NUCLEOTIDE SEQUENCE [LARGE SCALE GENOMIC DNA]</scope>
    <source>
        <strain evidence="9 10">NCTC11166</strain>
    </source>
</reference>
<dbReference type="Pfam" id="PF03781">
    <property type="entry name" value="FGE-sulfatase"/>
    <property type="match status" value="2"/>
</dbReference>
<dbReference type="InterPro" id="IPR051128">
    <property type="entry name" value="EgtD_Methyltrsf_superfamily"/>
</dbReference>
<keyword evidence="1 9" id="KW-0489">Methyltransferase</keyword>
<feature type="domain" description="Histidine-specific methyltransferase SAM-dependent" evidence="7">
    <location>
        <begin position="439"/>
        <end position="739"/>
    </location>
</feature>
<sequence length="740" mass="82246">MLVRLFGTDKALGLVSDGTADMNARSEPDPRVASDVARFKAVRVRMIALAEGLSAEDLSAQSMADCSPGKWHLAHTSWFFEAMILSSDPGYQPVDPRFQQLFNSYYEALGERVRRDQRGLMTRPSVDEVLAYRREIDRRMIAWLAQGETSGHQRYLFELGLHHDQQHQELFLMDMLNLMSRSPLDPTAYEIEPRTEPLQIRRGGTVAFEGGLVKIGHDQAGFAFDNEGPAHRVWLGPFALAADLVTNGDWIAFMQDGGYSRSELWLSDGWATVKAEGWTAPLYWRLENGDWTVMGLTGRTPVDLAAPVRHISFYEADAYARWAGKRLPSEAEWEHAADSSPDAFTNLAGEVWQWTSSAYAPYPGFQPTPGTAAEYNGKFMANQMVLRGGSFATPPGHDRITYRNFFYPQQRWAFMGLRLAEDRTVARDAAADDAQTAAFRKDMIEGLSRAQKAVPPKWFYDADGSRLFEDITVLPEYYPTRQEMALLRDRAAELTADFGPDAVLVEFGSGASEKTRILLDAATDLGAYVPLDISESALMDAAIRVRADYPKLRVQPVLGDFERLAPLPDDLPSGRRIGFFPGSTIGNLQPDEAEQFLAAARRMLGEGALFILGVDLVKDPAILVAAYDDSQGVTAAFNRNVLIRANHELDTDFDVDAFVHRAVWNPDASRMEMHLQAIAPTTAHIGERTFRFMTGETIHTESSRKFTPESIQTMAAASGWTVVRIDTSPAPSVALAVLRA</sequence>
<dbReference type="EMBL" id="UAQP01000005">
    <property type="protein sequence ID" value="SPU52517.1"/>
    <property type="molecule type" value="Genomic_DNA"/>
</dbReference>
<dbReference type="Gene3D" id="3.40.50.150">
    <property type="entry name" value="Vaccinia Virus protein VP39"/>
    <property type="match status" value="1"/>
</dbReference>
<evidence type="ECO:0000313" key="9">
    <source>
        <dbReference type="EMBL" id="SPU52517.1"/>
    </source>
</evidence>
<dbReference type="SUPFAM" id="SSF109854">
    <property type="entry name" value="DinB/YfiT-like putative metalloenzymes"/>
    <property type="match status" value="1"/>
</dbReference>
<dbReference type="NCBIfam" id="TIGR03440">
    <property type="entry name" value="egtB_TIGR03440"/>
    <property type="match status" value="1"/>
</dbReference>
<dbReference type="NCBIfam" id="TIGR03438">
    <property type="entry name" value="egtD_ergothio"/>
    <property type="match status" value="1"/>
</dbReference>
<dbReference type="EC" id="2.1.1.44" evidence="9"/>
<dbReference type="Pfam" id="PF12867">
    <property type="entry name" value="DinB_2"/>
    <property type="match status" value="1"/>
</dbReference>
<evidence type="ECO:0000256" key="3">
    <source>
        <dbReference type="ARBA" id="ARBA00023002"/>
    </source>
</evidence>
<feature type="domain" description="DinB-like" evidence="8">
    <location>
        <begin position="39"/>
        <end position="167"/>
    </location>
</feature>
<evidence type="ECO:0000259" key="6">
    <source>
        <dbReference type="Pfam" id="PF03781"/>
    </source>
</evidence>
<dbReference type="InterPro" id="IPR035094">
    <property type="entry name" value="EgtD"/>
</dbReference>
<keyword evidence="3" id="KW-0560">Oxidoreductase</keyword>
<dbReference type="InterPro" id="IPR042095">
    <property type="entry name" value="SUMF_sf"/>
</dbReference>
<dbReference type="AlphaFoldDB" id="A0A2X1B6R9"/>
<evidence type="ECO:0000313" key="10">
    <source>
        <dbReference type="Proteomes" id="UP000251186"/>
    </source>
</evidence>
<name>A0A2X1B6R9_BREVE</name>
<organism evidence="9 10">
    <name type="scientific">Brevundimonas vesicularis</name>
    <name type="common">Pseudomonas vesicularis</name>
    <dbReference type="NCBI Taxonomy" id="41276"/>
    <lineage>
        <taxon>Bacteria</taxon>
        <taxon>Pseudomonadati</taxon>
        <taxon>Pseudomonadota</taxon>
        <taxon>Alphaproteobacteria</taxon>
        <taxon>Caulobacterales</taxon>
        <taxon>Caulobacteraceae</taxon>
        <taxon>Brevundimonas</taxon>
    </lineage>
</organism>
<protein>
    <submittedName>
        <fullName evidence="9">Histidine-specific methyltransferase EgtD</fullName>
        <ecNumber evidence="9">2.1.1.44</ecNumber>
    </submittedName>
</protein>
<dbReference type="GO" id="GO:0052699">
    <property type="term" value="P:ergothioneine biosynthetic process"/>
    <property type="evidence" value="ECO:0007669"/>
    <property type="project" value="InterPro"/>
</dbReference>
<proteinExistence type="predicted"/>
<dbReference type="SUPFAM" id="SSF53335">
    <property type="entry name" value="S-adenosyl-L-methionine-dependent methyltransferases"/>
    <property type="match status" value="1"/>
</dbReference>
<accession>A0A2X1B6R9</accession>
<dbReference type="Pfam" id="PF10017">
    <property type="entry name" value="Methyltransf_33"/>
    <property type="match status" value="1"/>
</dbReference>
<dbReference type="SUPFAM" id="SSF56436">
    <property type="entry name" value="C-type lectin-like"/>
    <property type="match status" value="1"/>
</dbReference>
<feature type="domain" description="Sulfatase-modifying factor enzyme-like" evidence="6">
    <location>
        <begin position="345"/>
        <end position="420"/>
    </location>
</feature>
<gene>
    <name evidence="9" type="primary">egtD</name>
    <name evidence="9" type="ORF">NCTC11166_00849</name>
</gene>
<evidence type="ECO:0000256" key="4">
    <source>
        <dbReference type="ARBA" id="ARBA00023004"/>
    </source>
</evidence>
<evidence type="ECO:0000256" key="2">
    <source>
        <dbReference type="ARBA" id="ARBA00022679"/>
    </source>
</evidence>